<feature type="region of interest" description="Disordered" evidence="1">
    <location>
        <begin position="63"/>
        <end position="82"/>
    </location>
</feature>
<proteinExistence type="predicted"/>
<evidence type="ECO:0000313" key="3">
    <source>
        <dbReference type="Proteomes" id="UP000801492"/>
    </source>
</evidence>
<reference evidence="2" key="1">
    <citation type="submission" date="2019-08" db="EMBL/GenBank/DDBJ databases">
        <title>The genome of the North American firefly Photinus pyralis.</title>
        <authorList>
            <consortium name="Photinus pyralis genome working group"/>
            <person name="Fallon T.R."/>
            <person name="Sander Lower S.E."/>
            <person name="Weng J.-K."/>
        </authorList>
    </citation>
    <scope>NUCLEOTIDE SEQUENCE</scope>
    <source>
        <strain evidence="2">TRF0915ILg1</strain>
        <tissue evidence="2">Whole body</tissue>
    </source>
</reference>
<accession>A0A8K0CI85</accession>
<comment type="caution">
    <text evidence="2">The sequence shown here is derived from an EMBL/GenBank/DDBJ whole genome shotgun (WGS) entry which is preliminary data.</text>
</comment>
<sequence length="82" mass="9821">MSLFTNEEMAIIAIALDEDEEDQCKVKKRKWVHEAWQKRETEAKFHTLYKKLLNDQRKTLLPERADSQYTSNQPLRSLLKQD</sequence>
<keyword evidence="3" id="KW-1185">Reference proteome</keyword>
<dbReference type="AlphaFoldDB" id="A0A8K0CI85"/>
<organism evidence="2 3">
    <name type="scientific">Ignelater luminosus</name>
    <name type="common">Cucubano</name>
    <name type="synonym">Pyrophorus luminosus</name>
    <dbReference type="NCBI Taxonomy" id="2038154"/>
    <lineage>
        <taxon>Eukaryota</taxon>
        <taxon>Metazoa</taxon>
        <taxon>Ecdysozoa</taxon>
        <taxon>Arthropoda</taxon>
        <taxon>Hexapoda</taxon>
        <taxon>Insecta</taxon>
        <taxon>Pterygota</taxon>
        <taxon>Neoptera</taxon>
        <taxon>Endopterygota</taxon>
        <taxon>Coleoptera</taxon>
        <taxon>Polyphaga</taxon>
        <taxon>Elateriformia</taxon>
        <taxon>Elateroidea</taxon>
        <taxon>Elateridae</taxon>
        <taxon>Agrypninae</taxon>
        <taxon>Pyrophorini</taxon>
        <taxon>Ignelater</taxon>
    </lineage>
</organism>
<protein>
    <submittedName>
        <fullName evidence="2">Uncharacterized protein</fullName>
    </submittedName>
</protein>
<dbReference type="Proteomes" id="UP000801492">
    <property type="component" value="Unassembled WGS sequence"/>
</dbReference>
<dbReference type="OrthoDB" id="8195499at2759"/>
<evidence type="ECO:0000256" key="1">
    <source>
        <dbReference type="SAM" id="MobiDB-lite"/>
    </source>
</evidence>
<dbReference type="EMBL" id="VTPC01081394">
    <property type="protein sequence ID" value="KAF2887858.1"/>
    <property type="molecule type" value="Genomic_DNA"/>
</dbReference>
<evidence type="ECO:0000313" key="2">
    <source>
        <dbReference type="EMBL" id="KAF2887858.1"/>
    </source>
</evidence>
<gene>
    <name evidence="2" type="ORF">ILUMI_18315</name>
</gene>
<name>A0A8K0CI85_IGNLU</name>